<protein>
    <submittedName>
        <fullName evidence="5">Down syndrome cell adhesion molecule-like protein Dscam2</fullName>
    </submittedName>
</protein>
<dbReference type="PROSITE" id="PS50853">
    <property type="entry name" value="FN3"/>
    <property type="match status" value="3"/>
</dbReference>
<proteinExistence type="predicted"/>
<dbReference type="InterPro" id="IPR013783">
    <property type="entry name" value="Ig-like_fold"/>
</dbReference>
<sequence length="285" mass="30736">MMAPPQESWNGELLGYVVTWQEAGGAAGRNTSAALTAPGWGAAHAQLAALRAHTHYSVAVRAFNAVGAGPPSTPLTATTLEGAPEASPERVRCEPLSAQSIRVWWEPPPPALRGGVLLGYEVLYETVDELESQVETRRSGGMETILQALQRAANYSIAVRARTAAGTGPASEPVYCVTHEDIPGAPMDIKAAANSEDTVIVSWLAPLQKNGKIKHYTIYSRPQRTGQHSQMMVLHKDEEDEYQVEVRGLQEHQVYEFWVTAATASGEGEMSAIVARKPNARGKLI</sequence>
<name>A0A7E5WEY9_TRINI</name>
<dbReference type="PRINTS" id="PR00014">
    <property type="entry name" value="FNTYPEIII"/>
</dbReference>
<keyword evidence="4" id="KW-1185">Reference proteome</keyword>
<evidence type="ECO:0000256" key="2">
    <source>
        <dbReference type="ARBA" id="ARBA00023157"/>
    </source>
</evidence>
<accession>A0A7E5WEY9</accession>
<keyword evidence="1" id="KW-0677">Repeat</keyword>
<evidence type="ECO:0000313" key="4">
    <source>
        <dbReference type="Proteomes" id="UP000322000"/>
    </source>
</evidence>
<dbReference type="Gene3D" id="2.60.40.10">
    <property type="entry name" value="Immunoglobulins"/>
    <property type="match status" value="3"/>
</dbReference>
<dbReference type="CDD" id="cd00063">
    <property type="entry name" value="FN3"/>
    <property type="match status" value="3"/>
</dbReference>
<dbReference type="KEGG" id="tnl:113502083"/>
<dbReference type="SMART" id="SM00060">
    <property type="entry name" value="FN3"/>
    <property type="match status" value="3"/>
</dbReference>
<dbReference type="RefSeq" id="XP_026739265.1">
    <property type="nucleotide sequence ID" value="XM_026883464.1"/>
</dbReference>
<evidence type="ECO:0000313" key="5">
    <source>
        <dbReference type="RefSeq" id="XP_026739265.1"/>
    </source>
</evidence>
<dbReference type="GO" id="GO:0016020">
    <property type="term" value="C:membrane"/>
    <property type="evidence" value="ECO:0007669"/>
    <property type="project" value="UniProtKB-SubCell"/>
</dbReference>
<dbReference type="InterPro" id="IPR036116">
    <property type="entry name" value="FN3_sf"/>
</dbReference>
<gene>
    <name evidence="5" type="primary">LOC113502083</name>
</gene>
<dbReference type="Proteomes" id="UP000322000">
    <property type="component" value="Chromosome 16"/>
</dbReference>
<evidence type="ECO:0000259" key="3">
    <source>
        <dbReference type="PROSITE" id="PS50853"/>
    </source>
</evidence>
<dbReference type="GeneID" id="113502083"/>
<reference evidence="5" key="1">
    <citation type="submission" date="2025-08" db="UniProtKB">
        <authorList>
            <consortium name="RefSeq"/>
        </authorList>
    </citation>
    <scope>IDENTIFICATION</scope>
</reference>
<dbReference type="Pfam" id="PF00041">
    <property type="entry name" value="fn3"/>
    <property type="match status" value="3"/>
</dbReference>
<dbReference type="InParanoid" id="A0A7E5WEY9"/>
<dbReference type="OrthoDB" id="5969272at2759"/>
<dbReference type="PANTHER" id="PTHR44170">
    <property type="entry name" value="PROTEIN SIDEKICK"/>
    <property type="match status" value="1"/>
</dbReference>
<dbReference type="AlphaFoldDB" id="A0A7E5WEY9"/>
<dbReference type="PANTHER" id="PTHR44170:SF6">
    <property type="entry name" value="CONTACTIN"/>
    <property type="match status" value="1"/>
</dbReference>
<keyword evidence="2" id="KW-1015">Disulfide bond</keyword>
<dbReference type="SUPFAM" id="SSF49265">
    <property type="entry name" value="Fibronectin type III"/>
    <property type="match status" value="2"/>
</dbReference>
<evidence type="ECO:0000256" key="1">
    <source>
        <dbReference type="ARBA" id="ARBA00022737"/>
    </source>
</evidence>
<dbReference type="FunFam" id="2.60.40.10:FF:000028">
    <property type="entry name" value="Neuronal cell adhesion molecule"/>
    <property type="match status" value="1"/>
</dbReference>
<dbReference type="GO" id="GO:0098609">
    <property type="term" value="P:cell-cell adhesion"/>
    <property type="evidence" value="ECO:0007669"/>
    <property type="project" value="TreeGrafter"/>
</dbReference>
<organism evidence="4 5">
    <name type="scientific">Trichoplusia ni</name>
    <name type="common">Cabbage looper</name>
    <dbReference type="NCBI Taxonomy" id="7111"/>
    <lineage>
        <taxon>Eukaryota</taxon>
        <taxon>Metazoa</taxon>
        <taxon>Ecdysozoa</taxon>
        <taxon>Arthropoda</taxon>
        <taxon>Hexapoda</taxon>
        <taxon>Insecta</taxon>
        <taxon>Pterygota</taxon>
        <taxon>Neoptera</taxon>
        <taxon>Endopterygota</taxon>
        <taxon>Lepidoptera</taxon>
        <taxon>Glossata</taxon>
        <taxon>Ditrysia</taxon>
        <taxon>Noctuoidea</taxon>
        <taxon>Noctuidae</taxon>
        <taxon>Plusiinae</taxon>
        <taxon>Trichoplusia</taxon>
    </lineage>
</organism>
<feature type="domain" description="Fibronectin type-III" evidence="3">
    <location>
        <begin position="87"/>
        <end position="181"/>
    </location>
</feature>
<dbReference type="InterPro" id="IPR003961">
    <property type="entry name" value="FN3_dom"/>
</dbReference>
<feature type="domain" description="Fibronectin type-III" evidence="3">
    <location>
        <begin position="1"/>
        <end position="82"/>
    </location>
</feature>
<feature type="domain" description="Fibronectin type-III" evidence="3">
    <location>
        <begin position="185"/>
        <end position="281"/>
    </location>
</feature>